<dbReference type="Gene3D" id="2.170.270.10">
    <property type="entry name" value="SET domain"/>
    <property type="match status" value="1"/>
</dbReference>
<dbReference type="AlphaFoldDB" id="L8H8P8"/>
<feature type="compositionally biased region" description="Acidic residues" evidence="1">
    <location>
        <begin position="29"/>
        <end position="43"/>
    </location>
</feature>
<feature type="compositionally biased region" description="Basic residues" evidence="1">
    <location>
        <begin position="194"/>
        <end position="206"/>
    </location>
</feature>
<dbReference type="STRING" id="1257118.L8H8P8"/>
<evidence type="ECO:0000259" key="2">
    <source>
        <dbReference type="PROSITE" id="PS50280"/>
    </source>
</evidence>
<dbReference type="VEuPathDB" id="AmoebaDB:ACA1_226770"/>
<evidence type="ECO:0000313" key="4">
    <source>
        <dbReference type="Proteomes" id="UP000011083"/>
    </source>
</evidence>
<feature type="domain" description="SET" evidence="2">
    <location>
        <begin position="111"/>
        <end position="301"/>
    </location>
</feature>
<keyword evidence="3" id="KW-0489">Methyltransferase</keyword>
<dbReference type="InterPro" id="IPR044237">
    <property type="entry name" value="ATXR2-like"/>
</dbReference>
<organism evidence="3 4">
    <name type="scientific">Acanthamoeba castellanii (strain ATCC 30010 / Neff)</name>
    <dbReference type="NCBI Taxonomy" id="1257118"/>
    <lineage>
        <taxon>Eukaryota</taxon>
        <taxon>Amoebozoa</taxon>
        <taxon>Discosea</taxon>
        <taxon>Longamoebia</taxon>
        <taxon>Centramoebida</taxon>
        <taxon>Acanthamoebidae</taxon>
        <taxon>Acanthamoeba</taxon>
    </lineage>
</organism>
<dbReference type="Pfam" id="PF00856">
    <property type="entry name" value="SET"/>
    <property type="match status" value="1"/>
</dbReference>
<feature type="region of interest" description="Disordered" evidence="1">
    <location>
        <begin position="176"/>
        <end position="248"/>
    </location>
</feature>
<dbReference type="GeneID" id="14922449"/>
<feature type="region of interest" description="Disordered" evidence="1">
    <location>
        <begin position="18"/>
        <end position="46"/>
    </location>
</feature>
<dbReference type="CDD" id="cd20071">
    <property type="entry name" value="SET_SMYD"/>
    <property type="match status" value="1"/>
</dbReference>
<sequence>MDSFCHRPWLEVITAARQSRKAAAHDHGDDGDDEDEDDEDDDERCYSNCSTSTATTTVASCDGDGDAATTHTTLTTPGQGKGPLAELFTPDFYSHLLGLLEMNQNAIRIVSPLQTYATLLHDHLFPSEAQAQETALGELGNGELPSFTDAHTTQNTWERLNAMSELLTLVEQIQGDDDECDDDDEDEDADGGSGHHHAHDKKAKAKHHEDSEEDEGDRKGKGKSKAERGSDSEAETAEEEDDNKPVELFPPFEGFGLFPIAAMMNHSCEPNTQVKFGRNREAVVVALCDIAEGEELTHSYIENDRPLAERQADLLEYNFVCQCVRCLKETTVA</sequence>
<evidence type="ECO:0000313" key="3">
    <source>
        <dbReference type="EMBL" id="ELR21550.1"/>
    </source>
</evidence>
<dbReference type="GO" id="GO:0032259">
    <property type="term" value="P:methylation"/>
    <property type="evidence" value="ECO:0007669"/>
    <property type="project" value="UniProtKB-KW"/>
</dbReference>
<dbReference type="KEGG" id="acan:ACA1_226770"/>
<name>L8H8P8_ACACF</name>
<dbReference type="GO" id="GO:0008168">
    <property type="term" value="F:methyltransferase activity"/>
    <property type="evidence" value="ECO:0007669"/>
    <property type="project" value="UniProtKB-KW"/>
</dbReference>
<keyword evidence="3" id="KW-0808">Transferase</keyword>
<feature type="compositionally biased region" description="Acidic residues" evidence="1">
    <location>
        <begin position="232"/>
        <end position="242"/>
    </location>
</feature>
<protein>
    <submittedName>
        <fullName evidence="3">Histone-lysine N-methyltransferase</fullName>
    </submittedName>
</protein>
<gene>
    <name evidence="3" type="ORF">ACA1_226770</name>
</gene>
<keyword evidence="4" id="KW-1185">Reference proteome</keyword>
<dbReference type="PANTHER" id="PTHR47436">
    <property type="entry name" value="HISTONE-LYSINE N-METHYLTRANSFERASE ATXR2"/>
    <property type="match status" value="1"/>
</dbReference>
<dbReference type="InterPro" id="IPR046341">
    <property type="entry name" value="SET_dom_sf"/>
</dbReference>
<dbReference type="PANTHER" id="PTHR47436:SF1">
    <property type="entry name" value="SET DOMAIN-CONTAINING PROTEIN"/>
    <property type="match status" value="1"/>
</dbReference>
<dbReference type="PROSITE" id="PS50280">
    <property type="entry name" value="SET"/>
    <property type="match status" value="1"/>
</dbReference>
<dbReference type="EMBL" id="KB007901">
    <property type="protein sequence ID" value="ELR21550.1"/>
    <property type="molecule type" value="Genomic_DNA"/>
</dbReference>
<accession>L8H8P8</accession>
<feature type="compositionally biased region" description="Basic and acidic residues" evidence="1">
    <location>
        <begin position="216"/>
        <end position="231"/>
    </location>
</feature>
<reference evidence="3 4" key="1">
    <citation type="journal article" date="2013" name="Genome Biol.">
        <title>Genome of Acanthamoeba castellanii highlights extensive lateral gene transfer and early evolution of tyrosine kinase signaling.</title>
        <authorList>
            <person name="Clarke M."/>
            <person name="Lohan A.J."/>
            <person name="Liu B."/>
            <person name="Lagkouvardos I."/>
            <person name="Roy S."/>
            <person name="Zafar N."/>
            <person name="Bertelli C."/>
            <person name="Schilde C."/>
            <person name="Kianianmomeni A."/>
            <person name="Burglin T.R."/>
            <person name="Frech C."/>
            <person name="Turcotte B."/>
            <person name="Kopec K.O."/>
            <person name="Synnott J.M."/>
            <person name="Choo C."/>
            <person name="Paponov I."/>
            <person name="Finkler A."/>
            <person name="Soon Heng Tan C."/>
            <person name="Hutchins A.P."/>
            <person name="Weinmeier T."/>
            <person name="Rattei T."/>
            <person name="Chu J.S."/>
            <person name="Gimenez G."/>
            <person name="Irimia M."/>
            <person name="Rigden D.J."/>
            <person name="Fitzpatrick D.A."/>
            <person name="Lorenzo-Morales J."/>
            <person name="Bateman A."/>
            <person name="Chiu C.H."/>
            <person name="Tang P."/>
            <person name="Hegemann P."/>
            <person name="Fromm H."/>
            <person name="Raoult D."/>
            <person name="Greub G."/>
            <person name="Miranda-Saavedra D."/>
            <person name="Chen N."/>
            <person name="Nash P."/>
            <person name="Ginger M.L."/>
            <person name="Horn M."/>
            <person name="Schaap P."/>
            <person name="Caler L."/>
            <person name="Loftus B."/>
        </authorList>
    </citation>
    <scope>NUCLEOTIDE SEQUENCE [LARGE SCALE GENOMIC DNA]</scope>
    <source>
        <strain evidence="3 4">Neff</strain>
    </source>
</reference>
<dbReference type="OrthoDB" id="5945798at2759"/>
<proteinExistence type="predicted"/>
<dbReference type="SUPFAM" id="SSF82199">
    <property type="entry name" value="SET domain"/>
    <property type="match status" value="1"/>
</dbReference>
<dbReference type="InterPro" id="IPR001214">
    <property type="entry name" value="SET_dom"/>
</dbReference>
<feature type="compositionally biased region" description="Acidic residues" evidence="1">
    <location>
        <begin position="176"/>
        <end position="190"/>
    </location>
</feature>
<dbReference type="RefSeq" id="XP_004346495.1">
    <property type="nucleotide sequence ID" value="XM_004346445.1"/>
</dbReference>
<evidence type="ECO:0000256" key="1">
    <source>
        <dbReference type="SAM" id="MobiDB-lite"/>
    </source>
</evidence>
<dbReference type="Proteomes" id="UP000011083">
    <property type="component" value="Unassembled WGS sequence"/>
</dbReference>